<organism evidence="2 3">
    <name type="scientific">Leptothrix cholodnii (strain ATCC 51168 / LMG 8142 / SP-6)</name>
    <name type="common">Leptothrix discophora (strain SP-6)</name>
    <dbReference type="NCBI Taxonomy" id="395495"/>
    <lineage>
        <taxon>Bacteria</taxon>
        <taxon>Pseudomonadati</taxon>
        <taxon>Pseudomonadota</taxon>
        <taxon>Betaproteobacteria</taxon>
        <taxon>Burkholderiales</taxon>
        <taxon>Sphaerotilaceae</taxon>
        <taxon>Leptothrix</taxon>
    </lineage>
</organism>
<keyword evidence="3" id="KW-1185">Reference proteome</keyword>
<accession>B1Y3W6</accession>
<name>B1Y3W6_LEPCP</name>
<sequence precursor="true">MSIPRPARREPSRSIGAKVGRTIALAFTLGVGATAAQAELVSSTLSFDSLGASTLGVPVPAGHGGFDWGSQWFSMTTAGAPGETFLATSLAGSTRITRSDHGDFFFDGADFWSRRSVDSTGDFHFMLYNDGKVVYDGVALKDKRVFKGTASFMSVAAGTPIDAIAFAFDNDDYDHLAMDNFRFRIDATAAGSVTAVPEPHTTAMLLAGLGVIGVMGRRRRQHQTQSEKL</sequence>
<gene>
    <name evidence="2" type="ordered locus">Lcho_1091</name>
</gene>
<dbReference type="AlphaFoldDB" id="B1Y3W6"/>
<evidence type="ECO:0000259" key="1">
    <source>
        <dbReference type="Pfam" id="PF07589"/>
    </source>
</evidence>
<protein>
    <recommendedName>
        <fullName evidence="1">Ice-binding protein C-terminal domain-containing protein</fullName>
    </recommendedName>
</protein>
<reference evidence="2 3" key="1">
    <citation type="submission" date="2008-03" db="EMBL/GenBank/DDBJ databases">
        <title>Complete sequence of Leptothrix cholodnii SP-6.</title>
        <authorList>
            <consortium name="US DOE Joint Genome Institute"/>
            <person name="Copeland A."/>
            <person name="Lucas S."/>
            <person name="Lapidus A."/>
            <person name="Glavina del Rio T."/>
            <person name="Dalin E."/>
            <person name="Tice H."/>
            <person name="Bruce D."/>
            <person name="Goodwin L."/>
            <person name="Pitluck S."/>
            <person name="Chertkov O."/>
            <person name="Brettin T."/>
            <person name="Detter J.C."/>
            <person name="Han C."/>
            <person name="Kuske C.R."/>
            <person name="Schmutz J."/>
            <person name="Larimer F."/>
            <person name="Land M."/>
            <person name="Hauser L."/>
            <person name="Kyrpides N."/>
            <person name="Lykidis A."/>
            <person name="Emerson D."/>
            <person name="Richardson P."/>
        </authorList>
    </citation>
    <scope>NUCLEOTIDE SEQUENCE [LARGE SCALE GENOMIC DNA]</scope>
    <source>
        <strain evidence="3">ATCC 51168 / LMG 8142 / SP-6</strain>
    </source>
</reference>
<dbReference type="HOGENOM" id="CLU_1208592_0_0_4"/>
<dbReference type="EMBL" id="CP001013">
    <property type="protein sequence ID" value="ACB33360.1"/>
    <property type="molecule type" value="Genomic_DNA"/>
</dbReference>
<dbReference type="STRING" id="395495.Lcho_1091"/>
<dbReference type="KEGG" id="lch:Lcho_1091"/>
<dbReference type="OrthoDB" id="6399769at2"/>
<feature type="domain" description="Ice-binding protein C-terminal" evidence="1">
    <location>
        <begin position="195"/>
        <end position="219"/>
    </location>
</feature>
<evidence type="ECO:0000313" key="2">
    <source>
        <dbReference type="EMBL" id="ACB33360.1"/>
    </source>
</evidence>
<dbReference type="NCBIfam" id="TIGR02595">
    <property type="entry name" value="PEP_CTERM"/>
    <property type="match status" value="1"/>
</dbReference>
<dbReference type="eggNOG" id="ENOG50340P1">
    <property type="taxonomic scope" value="Bacteria"/>
</dbReference>
<dbReference type="Pfam" id="PF07589">
    <property type="entry name" value="PEP-CTERM"/>
    <property type="match status" value="1"/>
</dbReference>
<evidence type="ECO:0000313" key="3">
    <source>
        <dbReference type="Proteomes" id="UP000001693"/>
    </source>
</evidence>
<dbReference type="Proteomes" id="UP000001693">
    <property type="component" value="Chromosome"/>
</dbReference>
<proteinExistence type="predicted"/>
<dbReference type="InterPro" id="IPR013424">
    <property type="entry name" value="Ice-binding_C"/>
</dbReference>
<dbReference type="RefSeq" id="WP_012346122.1">
    <property type="nucleotide sequence ID" value="NC_010524.1"/>
</dbReference>